<evidence type="ECO:0000256" key="7">
    <source>
        <dbReference type="SAM" id="Coils"/>
    </source>
</evidence>
<keyword evidence="7" id="KW-0175">Coiled coil</keyword>
<dbReference type="RefSeq" id="WP_052262665.1">
    <property type="nucleotide sequence ID" value="NZ_JWPW01000006.1"/>
</dbReference>
<accession>A0A202B3U0</accession>
<evidence type="ECO:0000313" key="10">
    <source>
        <dbReference type="EMBL" id="OVE46246.1"/>
    </source>
</evidence>
<reference evidence="10 11" key="1">
    <citation type="submission" date="2017-05" db="EMBL/GenBank/DDBJ databases">
        <title>Chromobacterium violaceum GHPS1 isolated from Hydrocarbon polluted soil in French Guiana display an awesome secondary metabolite arsenal and a battery of drug and heavy-metal-resistance and detoxification of xenobiotics proteins.</title>
        <authorList>
            <person name="Belbahri L."/>
        </authorList>
    </citation>
    <scope>NUCLEOTIDE SEQUENCE [LARGE SCALE GENOMIC DNA]</scope>
    <source>
        <strain evidence="10 11">GHPS1</strain>
    </source>
</reference>
<gene>
    <name evidence="10" type="ORF">CBW21_19375</name>
</gene>
<keyword evidence="11" id="KW-1185">Reference proteome</keyword>
<dbReference type="PANTHER" id="PTHR30386">
    <property type="entry name" value="MEMBRANE FUSION SUBUNIT OF EMRAB-TOLC MULTIDRUG EFFLUX PUMP"/>
    <property type="match status" value="1"/>
</dbReference>
<dbReference type="PANTHER" id="PTHR30386:SF28">
    <property type="entry name" value="EXPORTED PROTEIN"/>
    <property type="match status" value="1"/>
</dbReference>
<dbReference type="GO" id="GO:0009306">
    <property type="term" value="P:protein secretion"/>
    <property type="evidence" value="ECO:0007669"/>
    <property type="project" value="InterPro"/>
</dbReference>
<dbReference type="AlphaFoldDB" id="A0A202B3U0"/>
<protein>
    <submittedName>
        <fullName evidence="10">Secretion protein</fullName>
    </submittedName>
</protein>
<dbReference type="EMBL" id="NHOO01000020">
    <property type="protein sequence ID" value="OVE46246.1"/>
    <property type="molecule type" value="Genomic_DNA"/>
</dbReference>
<dbReference type="Pfam" id="PF26002">
    <property type="entry name" value="Beta-barrel_AprE"/>
    <property type="match status" value="1"/>
</dbReference>
<evidence type="ECO:0000256" key="6">
    <source>
        <dbReference type="ARBA" id="ARBA00023136"/>
    </source>
</evidence>
<dbReference type="InterPro" id="IPR050739">
    <property type="entry name" value="MFP"/>
</dbReference>
<evidence type="ECO:0000256" key="3">
    <source>
        <dbReference type="ARBA" id="ARBA00022448"/>
    </source>
</evidence>
<feature type="transmembrane region" description="Helical" evidence="8">
    <location>
        <begin position="21"/>
        <end position="48"/>
    </location>
</feature>
<dbReference type="PROSITE" id="PS00543">
    <property type="entry name" value="HLYD_FAMILY"/>
    <property type="match status" value="1"/>
</dbReference>
<dbReference type="InterPro" id="IPR006144">
    <property type="entry name" value="Secretion_HlyD_CS"/>
</dbReference>
<feature type="domain" description="AprE-like beta-barrel" evidence="9">
    <location>
        <begin position="300"/>
        <end position="394"/>
    </location>
</feature>
<sequence length="416" mass="45443">MSLFRSAALAHAADRRYGRIVLLRPASLAWLTGAFTLIAIAIVLFFALASYTRKAQVAGVLLPSQGLIRLQPAQAGVVAEVRVREGQQVRAGDVLFVLGNERESATRGDAGREITALLQSRRDSLAGDQAMLRLQARQKQDALRRKAGDLARELQRMDEQIGLQRRRVALAEETLQRHRKLLASHFISAAALQDKQAEAIDQQAKLADLQRGRAVLQSDHDAALSDLGDLQLQARRDEAAAQRGMAELEQDLTENEAKRQLLVRAPQAGMVSGIAVQPGQTAAAGQTLANLSPAGSPLEAELYAPSRAAGFVKPGMAVLIRYQAYPYQKFGQFKGTVREVSRSALRPEELYLPGGQGGAGEPLYRVRVRLERQSVTTYGQAQPLKAGMALDASVLLERRKLYEWVLEPLYSISGKV</sequence>
<evidence type="ECO:0000256" key="4">
    <source>
        <dbReference type="ARBA" id="ARBA00022692"/>
    </source>
</evidence>
<feature type="coiled-coil region" evidence="7">
    <location>
        <begin position="238"/>
        <end position="265"/>
    </location>
</feature>
<evidence type="ECO:0000256" key="5">
    <source>
        <dbReference type="ARBA" id="ARBA00022989"/>
    </source>
</evidence>
<keyword evidence="5 8" id="KW-1133">Transmembrane helix</keyword>
<keyword evidence="4 8" id="KW-0812">Transmembrane</keyword>
<dbReference type="Gene3D" id="2.40.50.100">
    <property type="match status" value="1"/>
</dbReference>
<proteinExistence type="inferred from homology"/>
<comment type="subcellular location">
    <subcellularLocation>
        <location evidence="1">Membrane</location>
        <topology evidence="1">Single-pass membrane protein</topology>
    </subcellularLocation>
</comment>
<dbReference type="GO" id="GO:0016020">
    <property type="term" value="C:membrane"/>
    <property type="evidence" value="ECO:0007669"/>
    <property type="project" value="UniProtKB-SubCell"/>
</dbReference>
<dbReference type="PRINTS" id="PR01490">
    <property type="entry name" value="RTXTOXIND"/>
</dbReference>
<comment type="similarity">
    <text evidence="2">Belongs to the membrane fusion protein (MFP) (TC 8.A.1) family.</text>
</comment>
<dbReference type="Gene3D" id="2.40.30.170">
    <property type="match status" value="1"/>
</dbReference>
<keyword evidence="3" id="KW-0813">Transport</keyword>
<dbReference type="InterPro" id="IPR058982">
    <property type="entry name" value="Beta-barrel_AprE"/>
</dbReference>
<evidence type="ECO:0000256" key="8">
    <source>
        <dbReference type="SAM" id="Phobius"/>
    </source>
</evidence>
<keyword evidence="6 8" id="KW-0472">Membrane</keyword>
<evidence type="ECO:0000256" key="2">
    <source>
        <dbReference type="ARBA" id="ARBA00009477"/>
    </source>
</evidence>
<evidence type="ECO:0000259" key="9">
    <source>
        <dbReference type="Pfam" id="PF26002"/>
    </source>
</evidence>
<dbReference type="Proteomes" id="UP000196342">
    <property type="component" value="Unassembled WGS sequence"/>
</dbReference>
<comment type="caution">
    <text evidence="10">The sequence shown here is derived from an EMBL/GenBank/DDBJ whole genome shotgun (WGS) entry which is preliminary data.</text>
</comment>
<organism evidence="10 11">
    <name type="scientific">Chromobacterium violaceum</name>
    <dbReference type="NCBI Taxonomy" id="536"/>
    <lineage>
        <taxon>Bacteria</taxon>
        <taxon>Pseudomonadati</taxon>
        <taxon>Pseudomonadota</taxon>
        <taxon>Betaproteobacteria</taxon>
        <taxon>Neisseriales</taxon>
        <taxon>Chromobacteriaceae</taxon>
        <taxon>Chromobacterium</taxon>
    </lineage>
</organism>
<evidence type="ECO:0000256" key="1">
    <source>
        <dbReference type="ARBA" id="ARBA00004167"/>
    </source>
</evidence>
<name>A0A202B3U0_CHRVL</name>
<evidence type="ECO:0000313" key="11">
    <source>
        <dbReference type="Proteomes" id="UP000196342"/>
    </source>
</evidence>